<sequence>MKIIAYKTLIIFLTVSVFTSILIFPKKTEAGIPVFDSANLGGKLTDISEKIARWVKEDLVKSLRDVIAKRIIDYIVDQTIVWIQGGGQPKFVTDWDGFLKDAANIAFDQVIKDVGLAQLCSPFKLQVQISLLPVQQFQQRIDCTLDDVVKNIEDFYNDFEKGGWIAYNETWQPQGNYYGEMLMIHDEMITRGALAKEAAEKEALAGKGFLSVKKCLEQDEEGTCIKEEIVTPGDTVGVAVASAITSDTQWAANIQSWTAALINAVINRVIKEGVGVMKGSEESSGSSYYPSEYQSAADLEIESEKQQQINEVKKFVNEWQYLYNAKSKSLSYSEQLKVILVKIKKLNCQPAVSDSEIQAVQADIDRLKTETTELKNKIDGGNNLITKITNANTIRERTIAQQDFLAFVDKYNTLEIQTQIITGDARKAADQELATKTSDLSIAQGRLATCSISP</sequence>
<comment type="caution">
    <text evidence="1">The sequence shown here is derived from an EMBL/GenBank/DDBJ whole genome shotgun (WGS) entry which is preliminary data.</text>
</comment>
<protein>
    <submittedName>
        <fullName evidence="1">Uncharacterized protein</fullName>
    </submittedName>
</protein>
<organism evidence="1 2">
    <name type="scientific">Candidatus Wolfebacteria bacterium CG1_02_39_135</name>
    <dbReference type="NCBI Taxonomy" id="1805425"/>
    <lineage>
        <taxon>Bacteria</taxon>
        <taxon>Candidatus Wolfeibacteriota</taxon>
    </lineage>
</organism>
<reference evidence="1 2" key="1">
    <citation type="journal article" date="2016" name="Environ. Microbiol.">
        <title>Genomic resolution of a cold subsurface aquifer community provides metabolic insights for novel microbes adapted to high CO concentrations.</title>
        <authorList>
            <person name="Probst A.J."/>
            <person name="Castelle C.J."/>
            <person name="Singh A."/>
            <person name="Brown C.T."/>
            <person name="Anantharaman K."/>
            <person name="Sharon I."/>
            <person name="Hug L.A."/>
            <person name="Burstein D."/>
            <person name="Emerson J.B."/>
            <person name="Thomas B.C."/>
            <person name="Banfield J.F."/>
        </authorList>
    </citation>
    <scope>NUCLEOTIDE SEQUENCE [LARGE SCALE GENOMIC DNA]</scope>
    <source>
        <strain evidence="1">CG1_02_39_135</strain>
    </source>
</reference>
<accession>A0A1J4Y1X2</accession>
<dbReference type="STRING" id="1805425.AUJ30_01355"/>
<gene>
    <name evidence="1" type="ORF">AUJ30_01355</name>
</gene>
<dbReference type="AlphaFoldDB" id="A0A1J4Y1X2"/>
<evidence type="ECO:0000313" key="2">
    <source>
        <dbReference type="Proteomes" id="UP000182693"/>
    </source>
</evidence>
<name>A0A1J4Y1X2_9BACT</name>
<proteinExistence type="predicted"/>
<dbReference type="Proteomes" id="UP000182693">
    <property type="component" value="Unassembled WGS sequence"/>
</dbReference>
<dbReference type="EMBL" id="MNWX01000024">
    <property type="protein sequence ID" value="OIO65222.1"/>
    <property type="molecule type" value="Genomic_DNA"/>
</dbReference>
<evidence type="ECO:0000313" key="1">
    <source>
        <dbReference type="EMBL" id="OIO65222.1"/>
    </source>
</evidence>